<dbReference type="RefSeq" id="WP_171225908.1">
    <property type="nucleotide sequence ID" value="NZ_CP053085.1"/>
</dbReference>
<comment type="similarity">
    <text evidence="1">Belongs to the FlgA family.</text>
</comment>
<dbReference type="Gene3D" id="3.90.1210.10">
    <property type="entry name" value="Antifreeze-like/N-acetylneuraminic acid synthase C-terminal domain"/>
    <property type="match status" value="1"/>
</dbReference>
<comment type="function">
    <text evidence="1">Involved in the assembly process of the P-ring formation. It may associate with FlgF on the rod constituting a structure essential for the P-ring assembly or may act as a modulator protein for the P-ring assembly.</text>
</comment>
<dbReference type="PANTHER" id="PTHR36307:SF1">
    <property type="entry name" value="FLAGELLA BASAL BODY P-RING FORMATION PROTEIN FLGA"/>
    <property type="match status" value="1"/>
</dbReference>
<reference evidence="3 4" key="1">
    <citation type="submission" date="2020-05" db="EMBL/GenBank/DDBJ databases">
        <title>Complete genome sequence of Gemmatimonas greenlandica TET16.</title>
        <authorList>
            <person name="Zeng Y."/>
        </authorList>
    </citation>
    <scope>NUCLEOTIDE SEQUENCE [LARGE SCALE GENOMIC DNA]</scope>
    <source>
        <strain evidence="3 4">TET16</strain>
    </source>
</reference>
<evidence type="ECO:0000259" key="2">
    <source>
        <dbReference type="Pfam" id="PF13144"/>
    </source>
</evidence>
<dbReference type="KEGG" id="ggr:HKW67_13665"/>
<dbReference type="PANTHER" id="PTHR36307">
    <property type="entry name" value="FLAGELLA BASAL BODY P-RING FORMATION PROTEIN FLGA"/>
    <property type="match status" value="1"/>
</dbReference>
<comment type="subcellular location">
    <subcellularLocation>
        <location evidence="1">Periplasm</location>
    </subcellularLocation>
</comment>
<dbReference type="Pfam" id="PF13144">
    <property type="entry name" value="ChapFlgA"/>
    <property type="match status" value="1"/>
</dbReference>
<keyword evidence="1" id="KW-1005">Bacterial flagellum biogenesis</keyword>
<keyword evidence="3" id="KW-0966">Cell projection</keyword>
<dbReference type="GO" id="GO:0044780">
    <property type="term" value="P:bacterial-type flagellum assembly"/>
    <property type="evidence" value="ECO:0007669"/>
    <property type="project" value="InterPro"/>
</dbReference>
<dbReference type="EMBL" id="CP053085">
    <property type="protein sequence ID" value="QJR36476.1"/>
    <property type="molecule type" value="Genomic_DNA"/>
</dbReference>
<dbReference type="GO" id="GO:0042597">
    <property type="term" value="C:periplasmic space"/>
    <property type="evidence" value="ECO:0007669"/>
    <property type="project" value="UniProtKB-SubCell"/>
</dbReference>
<dbReference type="Proteomes" id="UP000500938">
    <property type="component" value="Chromosome"/>
</dbReference>
<protein>
    <recommendedName>
        <fullName evidence="1">Flagella basal body P-ring formation protein FlgA</fullName>
    </recommendedName>
</protein>
<dbReference type="Gene3D" id="2.30.30.760">
    <property type="match status" value="1"/>
</dbReference>
<sequence>MKLVFMRLLVSLFMLAGAVSVLGAQERTITVSVAARALARGETLQAGDIATMDTTIVWRWNSIAPDTTRALPGWVTRRNIALGEVLRAPAVMPPPVITSGTRVTAIWQDGPLRVVVTGIATNTAAIGAPVGVRIDPTRRLDGIAAGPNTVRLR</sequence>
<keyword evidence="3" id="KW-0969">Cilium</keyword>
<feature type="domain" description="Flagella basal body P-ring formation protein FlgA SAF" evidence="2">
    <location>
        <begin position="31"/>
        <end position="151"/>
    </location>
</feature>
<gene>
    <name evidence="3" type="primary">flgA</name>
    <name evidence="3" type="ORF">HKW67_13665</name>
</gene>
<accession>A0A6M4ISN3</accession>
<dbReference type="CDD" id="cd11614">
    <property type="entry name" value="SAF_CpaB_FlgA_like"/>
    <property type="match status" value="1"/>
</dbReference>
<dbReference type="InterPro" id="IPR039246">
    <property type="entry name" value="Flagellar_FlgA"/>
</dbReference>
<proteinExistence type="inferred from homology"/>
<evidence type="ECO:0000313" key="4">
    <source>
        <dbReference type="Proteomes" id="UP000500938"/>
    </source>
</evidence>
<keyword evidence="4" id="KW-1185">Reference proteome</keyword>
<keyword evidence="1" id="KW-0732">Signal</keyword>
<evidence type="ECO:0000256" key="1">
    <source>
        <dbReference type="RuleBase" id="RU362063"/>
    </source>
</evidence>
<keyword evidence="3" id="KW-0282">Flagellum</keyword>
<keyword evidence="1" id="KW-0574">Periplasm</keyword>
<dbReference type="NCBIfam" id="TIGR03170">
    <property type="entry name" value="flgA_cterm"/>
    <property type="match status" value="1"/>
</dbReference>
<feature type="chain" id="PRO_5027165135" description="Flagella basal body P-ring formation protein FlgA" evidence="1">
    <location>
        <begin position="24"/>
        <end position="153"/>
    </location>
</feature>
<organism evidence="3 4">
    <name type="scientific">Gemmatimonas groenlandica</name>
    <dbReference type="NCBI Taxonomy" id="2732249"/>
    <lineage>
        <taxon>Bacteria</taxon>
        <taxon>Pseudomonadati</taxon>
        <taxon>Gemmatimonadota</taxon>
        <taxon>Gemmatimonadia</taxon>
        <taxon>Gemmatimonadales</taxon>
        <taxon>Gemmatimonadaceae</taxon>
        <taxon>Gemmatimonas</taxon>
    </lineage>
</organism>
<evidence type="ECO:0000313" key="3">
    <source>
        <dbReference type="EMBL" id="QJR36476.1"/>
    </source>
</evidence>
<dbReference type="InterPro" id="IPR017585">
    <property type="entry name" value="SAF_FlgA"/>
</dbReference>
<feature type="signal peptide" evidence="1">
    <location>
        <begin position="1"/>
        <end position="23"/>
    </location>
</feature>
<dbReference type="AlphaFoldDB" id="A0A6M4ISN3"/>
<name>A0A6M4ISN3_9BACT</name>